<dbReference type="Proteomes" id="UP000050794">
    <property type="component" value="Unassembled WGS sequence"/>
</dbReference>
<accession>A0A183UU43</accession>
<dbReference type="WBParaSite" id="TCNE_0001201301-mRNA-1">
    <property type="protein sequence ID" value="TCNE_0001201301-mRNA-1"/>
    <property type="gene ID" value="TCNE_0001201301"/>
</dbReference>
<name>A0A183UU43_TOXCA</name>
<sequence length="75" mass="8885">MRSWHALKPMNEDLRRKQLTVVASTYGYPVILRTQSLNKPRYGNHYYLIVDLRARFAYAICHILHSLSFFIVDLC</sequence>
<dbReference type="EMBL" id="UYWY01021079">
    <property type="protein sequence ID" value="VDM43334.1"/>
    <property type="molecule type" value="Genomic_DNA"/>
</dbReference>
<gene>
    <name evidence="1" type="ORF">TCNE_LOCUS12013</name>
</gene>
<reference evidence="1 2" key="2">
    <citation type="submission" date="2018-11" db="EMBL/GenBank/DDBJ databases">
        <authorList>
            <consortium name="Pathogen Informatics"/>
        </authorList>
    </citation>
    <scope>NUCLEOTIDE SEQUENCE [LARGE SCALE GENOMIC DNA]</scope>
</reference>
<keyword evidence="2" id="KW-1185">Reference proteome</keyword>
<organism evidence="2 3">
    <name type="scientific">Toxocara canis</name>
    <name type="common">Canine roundworm</name>
    <dbReference type="NCBI Taxonomy" id="6265"/>
    <lineage>
        <taxon>Eukaryota</taxon>
        <taxon>Metazoa</taxon>
        <taxon>Ecdysozoa</taxon>
        <taxon>Nematoda</taxon>
        <taxon>Chromadorea</taxon>
        <taxon>Rhabditida</taxon>
        <taxon>Spirurina</taxon>
        <taxon>Ascaridomorpha</taxon>
        <taxon>Ascaridoidea</taxon>
        <taxon>Toxocaridae</taxon>
        <taxon>Toxocara</taxon>
    </lineage>
</organism>
<evidence type="ECO:0000313" key="3">
    <source>
        <dbReference type="WBParaSite" id="TCNE_0001201301-mRNA-1"/>
    </source>
</evidence>
<proteinExistence type="predicted"/>
<reference evidence="3" key="1">
    <citation type="submission" date="2016-06" db="UniProtKB">
        <authorList>
            <consortium name="WormBaseParasite"/>
        </authorList>
    </citation>
    <scope>IDENTIFICATION</scope>
</reference>
<evidence type="ECO:0000313" key="2">
    <source>
        <dbReference type="Proteomes" id="UP000050794"/>
    </source>
</evidence>
<protein>
    <submittedName>
        <fullName evidence="1 3">Uncharacterized protein</fullName>
    </submittedName>
</protein>
<dbReference type="AlphaFoldDB" id="A0A183UU43"/>
<evidence type="ECO:0000313" key="1">
    <source>
        <dbReference type="EMBL" id="VDM43334.1"/>
    </source>
</evidence>